<accession>A0A0D0CSK9</accession>
<sequence length="109" mass="11701">MTLPTLKLSKSMQTTSKAFDSANKMTGPLGRRPQCIIYVASASKAAGPFGQRAASVLRSYQQPVLYNLAVSCEIVKHVYCAEGLQPPSLSTVRSACGTLWSNATSVAFW</sequence>
<evidence type="ECO:0000313" key="2">
    <source>
        <dbReference type="Proteomes" id="UP000053593"/>
    </source>
</evidence>
<dbReference type="OrthoDB" id="437at2759"/>
<organism evidence="1 2">
    <name type="scientific">Collybiopsis luxurians FD-317 M1</name>
    <dbReference type="NCBI Taxonomy" id="944289"/>
    <lineage>
        <taxon>Eukaryota</taxon>
        <taxon>Fungi</taxon>
        <taxon>Dikarya</taxon>
        <taxon>Basidiomycota</taxon>
        <taxon>Agaricomycotina</taxon>
        <taxon>Agaricomycetes</taxon>
        <taxon>Agaricomycetidae</taxon>
        <taxon>Agaricales</taxon>
        <taxon>Marasmiineae</taxon>
        <taxon>Omphalotaceae</taxon>
        <taxon>Collybiopsis</taxon>
        <taxon>Collybiopsis luxurians</taxon>
    </lineage>
</organism>
<keyword evidence="2" id="KW-1185">Reference proteome</keyword>
<proteinExistence type="predicted"/>
<evidence type="ECO:0000313" key="1">
    <source>
        <dbReference type="EMBL" id="KIK62327.1"/>
    </source>
</evidence>
<dbReference type="Proteomes" id="UP000053593">
    <property type="component" value="Unassembled WGS sequence"/>
</dbReference>
<reference evidence="1 2" key="1">
    <citation type="submission" date="2014-04" db="EMBL/GenBank/DDBJ databases">
        <title>Evolutionary Origins and Diversification of the Mycorrhizal Mutualists.</title>
        <authorList>
            <consortium name="DOE Joint Genome Institute"/>
            <consortium name="Mycorrhizal Genomics Consortium"/>
            <person name="Kohler A."/>
            <person name="Kuo A."/>
            <person name="Nagy L.G."/>
            <person name="Floudas D."/>
            <person name="Copeland A."/>
            <person name="Barry K.W."/>
            <person name="Cichocki N."/>
            <person name="Veneault-Fourrey C."/>
            <person name="LaButti K."/>
            <person name="Lindquist E.A."/>
            <person name="Lipzen A."/>
            <person name="Lundell T."/>
            <person name="Morin E."/>
            <person name="Murat C."/>
            <person name="Riley R."/>
            <person name="Ohm R."/>
            <person name="Sun H."/>
            <person name="Tunlid A."/>
            <person name="Henrissat B."/>
            <person name="Grigoriev I.V."/>
            <person name="Hibbett D.S."/>
            <person name="Martin F."/>
        </authorList>
    </citation>
    <scope>NUCLEOTIDE SEQUENCE [LARGE SCALE GENOMIC DNA]</scope>
    <source>
        <strain evidence="1 2">FD-317 M1</strain>
    </source>
</reference>
<name>A0A0D0CSK9_9AGAR</name>
<protein>
    <submittedName>
        <fullName evidence="1">Uncharacterized protein</fullName>
    </submittedName>
</protein>
<dbReference type="HOGENOM" id="CLU_2184258_0_0_1"/>
<dbReference type="EMBL" id="KN834768">
    <property type="protein sequence ID" value="KIK62327.1"/>
    <property type="molecule type" value="Genomic_DNA"/>
</dbReference>
<gene>
    <name evidence="1" type="ORF">GYMLUDRAFT_224079</name>
</gene>
<dbReference type="AlphaFoldDB" id="A0A0D0CSK9"/>